<gene>
    <name evidence="1" type="ORF">GCM10011316_20770</name>
</gene>
<sequence>MILRDFLSSTLDHIRGRPKRALPTMYHYVGVLTDDLSELGVTVRRAGKHILKLSHGETGHTAFLVVRYTTDTDLTLLQEVAGRGHRIGYLIDDDMWAMVADTDLSEDYRNRVRHFLDTHVTRLMPLIGTVYAPSHQILARMSDKACVKLDPAHLSPVSDLDHFAKPDPVRIVFLGTSTHRSDFRGVLPGVRAALEADQALHLTTLLGKSGEALIPSGPQVRHIGDMFFPRFQTWLSRQRFHIGLAPYAPNPVNDGRSNLKFHQHAMVGAAGIYTRTAPFVEAVRHEATGLLVDHAPEAVQAAIASLAADRNRMRDLAKAQISRSRELGDHATLARLLCGTLGLLQE</sequence>
<evidence type="ECO:0000313" key="1">
    <source>
        <dbReference type="EMBL" id="GGB48485.1"/>
    </source>
</evidence>
<name>A0A916TK25_9HYPH</name>
<dbReference type="Proteomes" id="UP000605148">
    <property type="component" value="Unassembled WGS sequence"/>
</dbReference>
<dbReference type="AlphaFoldDB" id="A0A916TK25"/>
<reference evidence="1" key="1">
    <citation type="journal article" date="2014" name="Int. J. Syst. Evol. Microbiol.">
        <title>Complete genome sequence of Corynebacterium casei LMG S-19264T (=DSM 44701T), isolated from a smear-ripened cheese.</title>
        <authorList>
            <consortium name="US DOE Joint Genome Institute (JGI-PGF)"/>
            <person name="Walter F."/>
            <person name="Albersmeier A."/>
            <person name="Kalinowski J."/>
            <person name="Ruckert C."/>
        </authorList>
    </citation>
    <scope>NUCLEOTIDE SEQUENCE</scope>
    <source>
        <strain evidence="1">CGMCC 1.12426</strain>
    </source>
</reference>
<dbReference type="Gene3D" id="3.40.50.2000">
    <property type="entry name" value="Glycogen Phosphorylase B"/>
    <property type="match status" value="1"/>
</dbReference>
<comment type="caution">
    <text evidence="1">The sequence shown here is derived from an EMBL/GenBank/DDBJ whole genome shotgun (WGS) entry which is preliminary data.</text>
</comment>
<proteinExistence type="predicted"/>
<keyword evidence="2" id="KW-1185">Reference proteome</keyword>
<dbReference type="EMBL" id="BMFA01000005">
    <property type="protein sequence ID" value="GGB48485.1"/>
    <property type="molecule type" value="Genomic_DNA"/>
</dbReference>
<evidence type="ECO:0000313" key="2">
    <source>
        <dbReference type="Proteomes" id="UP000605148"/>
    </source>
</evidence>
<organism evidence="1 2">
    <name type="scientific">Roseibium aquae</name>
    <dbReference type="NCBI Taxonomy" id="1323746"/>
    <lineage>
        <taxon>Bacteria</taxon>
        <taxon>Pseudomonadati</taxon>
        <taxon>Pseudomonadota</taxon>
        <taxon>Alphaproteobacteria</taxon>
        <taxon>Hyphomicrobiales</taxon>
        <taxon>Stappiaceae</taxon>
        <taxon>Roseibium</taxon>
    </lineage>
</organism>
<accession>A0A916TK25</accession>
<protein>
    <submittedName>
        <fullName evidence="1">Uncharacterized protein</fullName>
    </submittedName>
</protein>
<reference evidence="1" key="2">
    <citation type="submission" date="2020-09" db="EMBL/GenBank/DDBJ databases">
        <authorList>
            <person name="Sun Q."/>
            <person name="Zhou Y."/>
        </authorList>
    </citation>
    <scope>NUCLEOTIDE SEQUENCE</scope>
    <source>
        <strain evidence="1">CGMCC 1.12426</strain>
    </source>
</reference>